<organism evidence="1 2">
    <name type="scientific">Polyplax serrata</name>
    <name type="common">Common mouse louse</name>
    <dbReference type="NCBI Taxonomy" id="468196"/>
    <lineage>
        <taxon>Eukaryota</taxon>
        <taxon>Metazoa</taxon>
        <taxon>Ecdysozoa</taxon>
        <taxon>Arthropoda</taxon>
        <taxon>Hexapoda</taxon>
        <taxon>Insecta</taxon>
        <taxon>Pterygota</taxon>
        <taxon>Neoptera</taxon>
        <taxon>Paraneoptera</taxon>
        <taxon>Psocodea</taxon>
        <taxon>Troctomorpha</taxon>
        <taxon>Phthiraptera</taxon>
        <taxon>Anoplura</taxon>
        <taxon>Polyplacidae</taxon>
        <taxon>Polyplax</taxon>
    </lineage>
</organism>
<dbReference type="Proteomes" id="UP001359485">
    <property type="component" value="Unassembled WGS sequence"/>
</dbReference>
<proteinExistence type="predicted"/>
<accession>A0ABR1AVD5</accession>
<reference evidence="1 2" key="1">
    <citation type="submission" date="2023-09" db="EMBL/GenBank/DDBJ databases">
        <title>Genomes of two closely related lineages of the louse Polyplax serrata with different host specificities.</title>
        <authorList>
            <person name="Martinu J."/>
            <person name="Tarabai H."/>
            <person name="Stefka J."/>
            <person name="Hypsa V."/>
        </authorList>
    </citation>
    <scope>NUCLEOTIDE SEQUENCE [LARGE SCALE GENOMIC DNA]</scope>
    <source>
        <strain evidence="1">98ZLc_SE</strain>
    </source>
</reference>
<comment type="caution">
    <text evidence="1">The sequence shown here is derived from an EMBL/GenBank/DDBJ whole genome shotgun (WGS) entry which is preliminary data.</text>
</comment>
<gene>
    <name evidence="1" type="ORF">RUM44_010160</name>
</gene>
<protein>
    <submittedName>
        <fullName evidence="1">Uncharacterized protein</fullName>
    </submittedName>
</protein>
<evidence type="ECO:0000313" key="1">
    <source>
        <dbReference type="EMBL" id="KAK6627681.1"/>
    </source>
</evidence>
<name>A0ABR1AVD5_POLSC</name>
<dbReference type="EMBL" id="JAWJWF010000045">
    <property type="protein sequence ID" value="KAK6627681.1"/>
    <property type="molecule type" value="Genomic_DNA"/>
</dbReference>
<evidence type="ECO:0000313" key="2">
    <source>
        <dbReference type="Proteomes" id="UP001359485"/>
    </source>
</evidence>
<sequence>MTDGHLLKWNELLRLFYSDDDGMDVHEYDVTRSLHEESFTPQISPRLGIGNTLDVGVDIFTGEKVQLIEYCCKLGSSGTARIRYLIDSAGG</sequence>
<keyword evidence="2" id="KW-1185">Reference proteome</keyword>